<keyword evidence="2" id="KW-1185">Reference proteome</keyword>
<proteinExistence type="predicted"/>
<protein>
    <submittedName>
        <fullName evidence="1">Uncharacterized protein</fullName>
    </submittedName>
</protein>
<sequence length="136" mass="14712">MLCARGGQKLRPYLCVHVSGFHTSKNFAEEERNGDARVSLARCCCCRLRWGSPVITLPSPELAARWSEKLELMFVVVVLTGAEEKRERGSPVGAVLALLLAGAAFACWREERIGGGARSPADFRGCSLAGAVRCFA</sequence>
<name>A0ABQ7U991_SOLTU</name>
<organism evidence="1 2">
    <name type="scientific">Solanum tuberosum</name>
    <name type="common">Potato</name>
    <dbReference type="NCBI Taxonomy" id="4113"/>
    <lineage>
        <taxon>Eukaryota</taxon>
        <taxon>Viridiplantae</taxon>
        <taxon>Streptophyta</taxon>
        <taxon>Embryophyta</taxon>
        <taxon>Tracheophyta</taxon>
        <taxon>Spermatophyta</taxon>
        <taxon>Magnoliopsida</taxon>
        <taxon>eudicotyledons</taxon>
        <taxon>Gunneridae</taxon>
        <taxon>Pentapetalae</taxon>
        <taxon>asterids</taxon>
        <taxon>lamiids</taxon>
        <taxon>Solanales</taxon>
        <taxon>Solanaceae</taxon>
        <taxon>Solanoideae</taxon>
        <taxon>Solaneae</taxon>
        <taxon>Solanum</taxon>
    </lineage>
</organism>
<reference evidence="1 2" key="1">
    <citation type="journal article" date="2021" name="bioRxiv">
        <title>Chromosome-scale and haplotype-resolved genome assembly of a tetraploid potato cultivar.</title>
        <authorList>
            <person name="Sun H."/>
            <person name="Jiao W.-B."/>
            <person name="Krause K."/>
            <person name="Campoy J.A."/>
            <person name="Goel M."/>
            <person name="Folz-Donahue K."/>
            <person name="Kukat C."/>
            <person name="Huettel B."/>
            <person name="Schneeberger K."/>
        </authorList>
    </citation>
    <scope>NUCLEOTIDE SEQUENCE [LARGE SCALE GENOMIC DNA]</scope>
    <source>
        <strain evidence="1">SolTubOtavaFocal</strain>
        <tissue evidence="1">Leaves</tissue>
    </source>
</reference>
<dbReference type="EMBL" id="JAIVGD010000023">
    <property type="protein sequence ID" value="KAH0742906.1"/>
    <property type="molecule type" value="Genomic_DNA"/>
</dbReference>
<evidence type="ECO:0000313" key="2">
    <source>
        <dbReference type="Proteomes" id="UP000826656"/>
    </source>
</evidence>
<comment type="caution">
    <text evidence="1">The sequence shown here is derived from an EMBL/GenBank/DDBJ whole genome shotgun (WGS) entry which is preliminary data.</text>
</comment>
<dbReference type="Proteomes" id="UP000826656">
    <property type="component" value="Unassembled WGS sequence"/>
</dbReference>
<accession>A0ABQ7U991</accession>
<evidence type="ECO:0000313" key="1">
    <source>
        <dbReference type="EMBL" id="KAH0742906.1"/>
    </source>
</evidence>
<gene>
    <name evidence="1" type="ORF">KY290_030899</name>
</gene>